<reference evidence="1" key="1">
    <citation type="journal article" date="2014" name="Front. Microbiol.">
        <title>High frequency of phylogenetically diverse reductive dehalogenase-homologous genes in deep subseafloor sedimentary metagenomes.</title>
        <authorList>
            <person name="Kawai M."/>
            <person name="Futagami T."/>
            <person name="Toyoda A."/>
            <person name="Takaki Y."/>
            <person name="Nishi S."/>
            <person name="Hori S."/>
            <person name="Arai W."/>
            <person name="Tsubouchi T."/>
            <person name="Morono Y."/>
            <person name="Uchiyama I."/>
            <person name="Ito T."/>
            <person name="Fujiyama A."/>
            <person name="Inagaki F."/>
            <person name="Takami H."/>
        </authorList>
    </citation>
    <scope>NUCLEOTIDE SEQUENCE</scope>
    <source>
        <strain evidence="1">Expedition CK06-06</strain>
    </source>
</reference>
<accession>X1JVK0</accession>
<dbReference type="EMBL" id="BARU01038223">
    <property type="protein sequence ID" value="GAH82294.1"/>
    <property type="molecule type" value="Genomic_DNA"/>
</dbReference>
<gene>
    <name evidence="1" type="ORF">S03H2_59444</name>
</gene>
<comment type="caution">
    <text evidence="1">The sequence shown here is derived from an EMBL/GenBank/DDBJ whole genome shotgun (WGS) entry which is preliminary data.</text>
</comment>
<name>X1JVK0_9ZZZZ</name>
<sequence>ILALRVRRVAASPVEYADEIVVNHYGVIFRRDKLGAPAA</sequence>
<organism evidence="1">
    <name type="scientific">marine sediment metagenome</name>
    <dbReference type="NCBI Taxonomy" id="412755"/>
    <lineage>
        <taxon>unclassified sequences</taxon>
        <taxon>metagenomes</taxon>
        <taxon>ecological metagenomes</taxon>
    </lineage>
</organism>
<protein>
    <submittedName>
        <fullName evidence="1">Uncharacterized protein</fullName>
    </submittedName>
</protein>
<proteinExistence type="predicted"/>
<feature type="non-terminal residue" evidence="1">
    <location>
        <position position="1"/>
    </location>
</feature>
<evidence type="ECO:0000313" key="1">
    <source>
        <dbReference type="EMBL" id="GAH82294.1"/>
    </source>
</evidence>
<dbReference type="AlphaFoldDB" id="X1JVK0"/>